<dbReference type="RefSeq" id="WP_380640620.1">
    <property type="nucleotide sequence ID" value="NZ_JBHSQO010000043.1"/>
</dbReference>
<dbReference type="PANTHER" id="PTHR35526:SF3">
    <property type="entry name" value="ANTI-SIGMA-F FACTOR RSBW"/>
    <property type="match status" value="1"/>
</dbReference>
<dbReference type="CDD" id="cd16936">
    <property type="entry name" value="HATPase_RsbW-like"/>
    <property type="match status" value="1"/>
</dbReference>
<organism evidence="3 4">
    <name type="scientific">Saccharothrix lopnurensis</name>
    <dbReference type="NCBI Taxonomy" id="1670621"/>
    <lineage>
        <taxon>Bacteria</taxon>
        <taxon>Bacillati</taxon>
        <taxon>Actinomycetota</taxon>
        <taxon>Actinomycetes</taxon>
        <taxon>Pseudonocardiales</taxon>
        <taxon>Pseudonocardiaceae</taxon>
        <taxon>Saccharothrix</taxon>
    </lineage>
</organism>
<keyword evidence="1" id="KW-0418">Kinase</keyword>
<keyword evidence="1" id="KW-0808">Transferase</keyword>
<dbReference type="Proteomes" id="UP001596220">
    <property type="component" value="Unassembled WGS sequence"/>
</dbReference>
<dbReference type="SUPFAM" id="SSF55874">
    <property type="entry name" value="ATPase domain of HSP90 chaperone/DNA topoisomerase II/histidine kinase"/>
    <property type="match status" value="1"/>
</dbReference>
<keyword evidence="3" id="KW-0067">ATP-binding</keyword>
<protein>
    <submittedName>
        <fullName evidence="3">ATP-binding protein</fullName>
    </submittedName>
</protein>
<keyword evidence="1" id="KW-0723">Serine/threonine-protein kinase</keyword>
<dbReference type="InterPro" id="IPR050267">
    <property type="entry name" value="Anti-sigma-factor_SerPK"/>
</dbReference>
<dbReference type="InterPro" id="IPR003594">
    <property type="entry name" value="HATPase_dom"/>
</dbReference>
<name>A0ABW1PCZ1_9PSEU</name>
<keyword evidence="4" id="KW-1185">Reference proteome</keyword>
<accession>A0ABW1PCZ1</accession>
<dbReference type="EMBL" id="JBHSQO010000043">
    <property type="protein sequence ID" value="MFC6093426.1"/>
    <property type="molecule type" value="Genomic_DNA"/>
</dbReference>
<sequence>MDIDDRPGPLRSPTLELGDDVTPLVSVRRWAGGELADLVDDDLDDCVLVVTELVANAYDHGHAPRRVRLRRSSEPCVVRIEVDDVSSERPTLGRSRLGPHRGRGLVLVANLSEDWGVDHHPHGKTVWAEIPCALAAR</sequence>
<keyword evidence="3" id="KW-0547">Nucleotide-binding</keyword>
<evidence type="ECO:0000259" key="2">
    <source>
        <dbReference type="Pfam" id="PF13581"/>
    </source>
</evidence>
<evidence type="ECO:0000313" key="3">
    <source>
        <dbReference type="EMBL" id="MFC6093426.1"/>
    </source>
</evidence>
<comment type="caution">
    <text evidence="3">The sequence shown here is derived from an EMBL/GenBank/DDBJ whole genome shotgun (WGS) entry which is preliminary data.</text>
</comment>
<gene>
    <name evidence="3" type="ORF">ACFP3R_29495</name>
</gene>
<dbReference type="Pfam" id="PF13581">
    <property type="entry name" value="HATPase_c_2"/>
    <property type="match status" value="1"/>
</dbReference>
<feature type="domain" description="Histidine kinase/HSP90-like ATPase" evidence="2">
    <location>
        <begin position="26"/>
        <end position="128"/>
    </location>
</feature>
<dbReference type="InterPro" id="IPR036890">
    <property type="entry name" value="HATPase_C_sf"/>
</dbReference>
<proteinExistence type="predicted"/>
<reference evidence="4" key="1">
    <citation type="journal article" date="2019" name="Int. J. Syst. Evol. Microbiol.">
        <title>The Global Catalogue of Microorganisms (GCM) 10K type strain sequencing project: providing services to taxonomists for standard genome sequencing and annotation.</title>
        <authorList>
            <consortium name="The Broad Institute Genomics Platform"/>
            <consortium name="The Broad Institute Genome Sequencing Center for Infectious Disease"/>
            <person name="Wu L."/>
            <person name="Ma J."/>
        </authorList>
    </citation>
    <scope>NUCLEOTIDE SEQUENCE [LARGE SCALE GENOMIC DNA]</scope>
    <source>
        <strain evidence="4">CGMCC 4.7246</strain>
    </source>
</reference>
<dbReference type="PANTHER" id="PTHR35526">
    <property type="entry name" value="ANTI-SIGMA-F FACTOR RSBW-RELATED"/>
    <property type="match status" value="1"/>
</dbReference>
<evidence type="ECO:0000313" key="4">
    <source>
        <dbReference type="Proteomes" id="UP001596220"/>
    </source>
</evidence>
<evidence type="ECO:0000256" key="1">
    <source>
        <dbReference type="ARBA" id="ARBA00022527"/>
    </source>
</evidence>
<dbReference type="Gene3D" id="3.30.565.10">
    <property type="entry name" value="Histidine kinase-like ATPase, C-terminal domain"/>
    <property type="match status" value="1"/>
</dbReference>
<dbReference type="GO" id="GO:0005524">
    <property type="term" value="F:ATP binding"/>
    <property type="evidence" value="ECO:0007669"/>
    <property type="project" value="UniProtKB-KW"/>
</dbReference>